<organism evidence="3 4">
    <name type="scientific">Parablautia intestinalis</name>
    <dbReference type="NCBI Taxonomy" id="2320100"/>
    <lineage>
        <taxon>Bacteria</taxon>
        <taxon>Bacillati</taxon>
        <taxon>Bacillota</taxon>
        <taxon>Clostridia</taxon>
        <taxon>Lachnospirales</taxon>
        <taxon>Lachnospiraceae</taxon>
        <taxon>Parablautia</taxon>
    </lineage>
</organism>
<evidence type="ECO:0000259" key="1">
    <source>
        <dbReference type="Pfam" id="PF12645"/>
    </source>
</evidence>
<comment type="caution">
    <text evidence="3">The sequence shown here is derived from an EMBL/GenBank/DDBJ whole genome shotgun (WGS) entry which is preliminary data.</text>
</comment>
<dbReference type="EMBL" id="RAYQ01000075">
    <property type="protein sequence ID" value="RKI85946.1"/>
    <property type="molecule type" value="Genomic_DNA"/>
</dbReference>
<dbReference type="OrthoDB" id="9801453at2"/>
<keyword evidence="4" id="KW-1185">Reference proteome</keyword>
<protein>
    <submittedName>
        <fullName evidence="3">Helix-turn-helix domain-containing protein</fullName>
    </submittedName>
</protein>
<feature type="domain" description="Helix-turn-helix conjugative transposon-like" evidence="1">
    <location>
        <begin position="9"/>
        <end position="64"/>
    </location>
</feature>
<reference evidence="3 4" key="1">
    <citation type="submission" date="2018-09" db="EMBL/GenBank/DDBJ databases">
        <title>Murine metabolic-syndrome-specific gut microbial biobank.</title>
        <authorList>
            <person name="Liu C."/>
        </authorList>
    </citation>
    <scope>NUCLEOTIDE SEQUENCE [LARGE SCALE GENOMIC DNA]</scope>
    <source>
        <strain evidence="3 4">0.1xD8-82</strain>
    </source>
</reference>
<evidence type="ECO:0000313" key="2">
    <source>
        <dbReference type="EMBL" id="RKI85946.1"/>
    </source>
</evidence>
<proteinExistence type="predicted"/>
<name>A0A3A9A5H5_9FIRM</name>
<dbReference type="InterPro" id="IPR024760">
    <property type="entry name" value="HTH_dom_conjug_TS-like"/>
</dbReference>
<sequence>MRNKKLIPFEVIEKAVAGEPEAVDAVLRYYTAHIKYLSMYKGHINDDTQDRLKAKLVEAILKFRFDR</sequence>
<accession>A0A3A9A5H5</accession>
<gene>
    <name evidence="3" type="ORF">D7V94_22715</name>
    <name evidence="2" type="ORF">D7V94_22865</name>
</gene>
<dbReference type="AlphaFoldDB" id="A0A3A9A5H5"/>
<evidence type="ECO:0000313" key="3">
    <source>
        <dbReference type="EMBL" id="RKI86504.1"/>
    </source>
</evidence>
<evidence type="ECO:0000313" key="4">
    <source>
        <dbReference type="Proteomes" id="UP000280696"/>
    </source>
</evidence>
<dbReference type="RefSeq" id="WP_120390193.1">
    <property type="nucleotide sequence ID" value="NZ_RAYQ01000067.1"/>
</dbReference>
<dbReference type="Proteomes" id="UP000280696">
    <property type="component" value="Unassembled WGS sequence"/>
</dbReference>
<dbReference type="Pfam" id="PF12645">
    <property type="entry name" value="HTH_16"/>
    <property type="match status" value="1"/>
</dbReference>
<dbReference type="EMBL" id="RAYQ01000067">
    <property type="protein sequence ID" value="RKI86504.1"/>
    <property type="molecule type" value="Genomic_DNA"/>
</dbReference>